<proteinExistence type="predicted"/>
<sequence length="123" mass="13527">MAAASGSGAPPPPPNNNPFGFLNQRPGTTRVSKIKWEVHNDRKLMLIIMGRDIQPNEFQAIANSFPERPTAKAIQERIAKLRRLQNAERDRMQLAQAPMEVPEGISDEDRAAAAMAALGHNFG</sequence>
<dbReference type="Proteomes" id="UP001271007">
    <property type="component" value="Unassembled WGS sequence"/>
</dbReference>
<evidence type="ECO:0000313" key="3">
    <source>
        <dbReference type="Proteomes" id="UP001271007"/>
    </source>
</evidence>
<gene>
    <name evidence="2" type="ORF">LTR09_012011</name>
</gene>
<protein>
    <submittedName>
        <fullName evidence="2">Uncharacterized protein</fullName>
    </submittedName>
</protein>
<accession>A0AAJ0D5N5</accession>
<comment type="caution">
    <text evidence="2">The sequence shown here is derived from an EMBL/GenBank/DDBJ whole genome shotgun (WGS) entry which is preliminary data.</text>
</comment>
<keyword evidence="3" id="KW-1185">Reference proteome</keyword>
<evidence type="ECO:0000256" key="1">
    <source>
        <dbReference type="SAM" id="MobiDB-lite"/>
    </source>
</evidence>
<name>A0AAJ0D5N5_9PEZI</name>
<feature type="region of interest" description="Disordered" evidence="1">
    <location>
        <begin position="1"/>
        <end position="26"/>
    </location>
</feature>
<dbReference type="EMBL" id="JAWDJX010000089">
    <property type="protein sequence ID" value="KAK3046522.1"/>
    <property type="molecule type" value="Genomic_DNA"/>
</dbReference>
<dbReference type="AlphaFoldDB" id="A0AAJ0D5N5"/>
<evidence type="ECO:0000313" key="2">
    <source>
        <dbReference type="EMBL" id="KAK3046522.1"/>
    </source>
</evidence>
<organism evidence="2 3">
    <name type="scientific">Extremus antarcticus</name>
    <dbReference type="NCBI Taxonomy" id="702011"/>
    <lineage>
        <taxon>Eukaryota</taxon>
        <taxon>Fungi</taxon>
        <taxon>Dikarya</taxon>
        <taxon>Ascomycota</taxon>
        <taxon>Pezizomycotina</taxon>
        <taxon>Dothideomycetes</taxon>
        <taxon>Dothideomycetidae</taxon>
        <taxon>Mycosphaerellales</taxon>
        <taxon>Extremaceae</taxon>
        <taxon>Extremus</taxon>
    </lineage>
</organism>
<reference evidence="2" key="1">
    <citation type="submission" date="2023-04" db="EMBL/GenBank/DDBJ databases">
        <title>Black Yeasts Isolated from many extreme environments.</title>
        <authorList>
            <person name="Coleine C."/>
            <person name="Stajich J.E."/>
            <person name="Selbmann L."/>
        </authorList>
    </citation>
    <scope>NUCLEOTIDE SEQUENCE</scope>
    <source>
        <strain evidence="2">CCFEE 5312</strain>
    </source>
</reference>